<sequence length="232" mass="26695">MTFEVILQFFILFFCRPIHISNSVTNQSVIMSQNLSEKINDVLVDRQLSISAITRELKDKGFVEHRLVLTGYLRALRDLKKLQEIEIPPSKVYKRLEYPEKCTDIYSIVGDQIKSLDMEMRLHLAIFIISRLFKRPVFREELLHLGINNKSVANCLESSTCMISVSRDENLKLYRTEITRIPIPANDPAYEIKAEDAHLISMANVVLVDTIKDLVDISGLTPKTKQTKLVEM</sequence>
<protein>
    <submittedName>
        <fullName evidence="1">Uncharacterized protein</fullName>
    </submittedName>
</protein>
<dbReference type="EMBL" id="CP003362">
    <property type="protein sequence ID" value="AGB48704.1"/>
    <property type="molecule type" value="Genomic_DNA"/>
</dbReference>
<organism evidence="1 2">
    <name type="scientific">Methanomethylovorans hollandica (strain DSM 15978 / NBRC 107637 / DMS1)</name>
    <dbReference type="NCBI Taxonomy" id="867904"/>
    <lineage>
        <taxon>Archaea</taxon>
        <taxon>Methanobacteriati</taxon>
        <taxon>Methanobacteriota</taxon>
        <taxon>Stenosarchaea group</taxon>
        <taxon>Methanomicrobia</taxon>
        <taxon>Methanosarcinales</taxon>
        <taxon>Methanosarcinaceae</taxon>
        <taxon>Methanomethylovorans</taxon>
    </lineage>
</organism>
<evidence type="ECO:0000313" key="2">
    <source>
        <dbReference type="Proteomes" id="UP000010866"/>
    </source>
</evidence>
<dbReference type="HOGENOM" id="CLU_110999_0_0_2"/>
<dbReference type="KEGG" id="mhz:Metho_0436"/>
<proteinExistence type="predicted"/>
<evidence type="ECO:0000313" key="1">
    <source>
        <dbReference type="EMBL" id="AGB48704.1"/>
    </source>
</evidence>
<name>L0KXI5_METHD</name>
<dbReference type="AlphaFoldDB" id="L0KXI5"/>
<keyword evidence="2" id="KW-1185">Reference proteome</keyword>
<accession>L0KXI5</accession>
<dbReference type="STRING" id="867904.Metho_0436"/>
<reference evidence="2" key="1">
    <citation type="submission" date="2012-02" db="EMBL/GenBank/DDBJ databases">
        <title>Complete sequence of chromosome of Methanomethylovorans hollandica DSM 15978.</title>
        <authorList>
            <person name="Lucas S."/>
            <person name="Copeland A."/>
            <person name="Lapidus A."/>
            <person name="Glavina del Rio T."/>
            <person name="Dalin E."/>
            <person name="Tice H."/>
            <person name="Bruce D."/>
            <person name="Goodwin L."/>
            <person name="Pitluck S."/>
            <person name="Peters L."/>
            <person name="Mikhailova N."/>
            <person name="Held B."/>
            <person name="Kyrpides N."/>
            <person name="Mavromatis K."/>
            <person name="Ivanova N."/>
            <person name="Brettin T."/>
            <person name="Detter J.C."/>
            <person name="Han C."/>
            <person name="Larimer F."/>
            <person name="Land M."/>
            <person name="Hauser L."/>
            <person name="Markowitz V."/>
            <person name="Cheng J.-F."/>
            <person name="Hugenholtz P."/>
            <person name="Woyke T."/>
            <person name="Wu D."/>
            <person name="Spring S."/>
            <person name="Schroeder M."/>
            <person name="Brambilla E."/>
            <person name="Klenk H.-P."/>
            <person name="Eisen J.A."/>
        </authorList>
    </citation>
    <scope>NUCLEOTIDE SEQUENCE [LARGE SCALE GENOMIC DNA]</scope>
    <source>
        <strain evidence="2">DSM 15978 / NBRC 107637 / DMS1</strain>
    </source>
</reference>
<gene>
    <name evidence="1" type="ordered locus">Metho_0436</name>
</gene>
<dbReference type="Proteomes" id="UP000010866">
    <property type="component" value="Chromosome"/>
</dbReference>